<organism evidence="7 8">
    <name type="scientific">Coleophoma crateriformis</name>
    <dbReference type="NCBI Taxonomy" id="565419"/>
    <lineage>
        <taxon>Eukaryota</taxon>
        <taxon>Fungi</taxon>
        <taxon>Dikarya</taxon>
        <taxon>Ascomycota</taxon>
        <taxon>Pezizomycotina</taxon>
        <taxon>Leotiomycetes</taxon>
        <taxon>Helotiales</taxon>
        <taxon>Dermateaceae</taxon>
        <taxon>Coleophoma</taxon>
    </lineage>
</organism>
<dbReference type="Pfam" id="PF04479">
    <property type="entry name" value="RTA1"/>
    <property type="match status" value="1"/>
</dbReference>
<feature type="transmembrane region" description="Helical" evidence="5">
    <location>
        <begin position="250"/>
        <end position="274"/>
    </location>
</feature>
<evidence type="ECO:0000313" key="7">
    <source>
        <dbReference type="EMBL" id="RDW87371.1"/>
    </source>
</evidence>
<feature type="transmembrane region" description="Helical" evidence="5">
    <location>
        <begin position="295"/>
        <end position="312"/>
    </location>
</feature>
<comment type="caution">
    <text evidence="7">The sequence shown here is derived from an EMBL/GenBank/DDBJ whole genome shotgun (WGS) entry which is preliminary data.</text>
</comment>
<dbReference type="OrthoDB" id="5384040at2759"/>
<evidence type="ECO:0000256" key="3">
    <source>
        <dbReference type="ARBA" id="ARBA00022989"/>
    </source>
</evidence>
<gene>
    <name evidence="7" type="ORF">BP5796_03065</name>
</gene>
<evidence type="ECO:0000256" key="5">
    <source>
        <dbReference type="SAM" id="Phobius"/>
    </source>
</evidence>
<sequence>MLSKYMLLASTAIVMANALTTLAPTSTLNRVATQIVREAATITPSASTSQAVYFVSTKHITIPGVTNDHVTIAGKTIDIAIPTCTQTITPDANGYLPPGTCNALWDYYPSFSAAVVFAILFGILTLVHIYQAIVTRKRFCWVIIMACVWETCAFTFRAISTRFQQSAGVYLVFQIFVLLAPLWVNAFDYMALGRMIYFFAPARSLHSMPASTIAAAFVSLDFISFIIQLVGGSMAGPTSSAKDQLKAIHIYMFGIGLQEFFILVFVGVALNFQWQMSRLVNYEKDDGGRKGWRRLLYTLYFSLGMITVRILFRLVEFSRGSDVSNPLLTSEAYFYALEAVPMFLAILSLNITHPGTILVGVESEMPGFVATLRAMYPKKSFIKVGSGNDGEELLQRV</sequence>
<proteinExistence type="predicted"/>
<dbReference type="EMBL" id="PDLN01000004">
    <property type="protein sequence ID" value="RDW87371.1"/>
    <property type="molecule type" value="Genomic_DNA"/>
</dbReference>
<keyword evidence="6" id="KW-0732">Signal</keyword>
<protein>
    <recommendedName>
        <fullName evidence="9">RTA1-domain-containing protein</fullName>
    </recommendedName>
</protein>
<comment type="subcellular location">
    <subcellularLocation>
        <location evidence="1">Membrane</location>
        <topology evidence="1">Multi-pass membrane protein</topology>
    </subcellularLocation>
</comment>
<evidence type="ECO:0000313" key="8">
    <source>
        <dbReference type="Proteomes" id="UP000256328"/>
    </source>
</evidence>
<dbReference type="AlphaFoldDB" id="A0A3D8SMF7"/>
<keyword evidence="3 5" id="KW-1133">Transmembrane helix</keyword>
<feature type="chain" id="PRO_5017558149" description="RTA1-domain-containing protein" evidence="6">
    <location>
        <begin position="19"/>
        <end position="397"/>
    </location>
</feature>
<evidence type="ECO:0000256" key="6">
    <source>
        <dbReference type="SAM" id="SignalP"/>
    </source>
</evidence>
<feature type="transmembrane region" description="Helical" evidence="5">
    <location>
        <begin position="171"/>
        <end position="192"/>
    </location>
</feature>
<feature type="transmembrane region" description="Helical" evidence="5">
    <location>
        <begin position="139"/>
        <end position="159"/>
    </location>
</feature>
<feature type="transmembrane region" description="Helical" evidence="5">
    <location>
        <begin position="332"/>
        <end position="351"/>
    </location>
</feature>
<name>A0A3D8SMF7_9HELO</name>
<evidence type="ECO:0008006" key="9">
    <source>
        <dbReference type="Google" id="ProtNLM"/>
    </source>
</evidence>
<evidence type="ECO:0000256" key="4">
    <source>
        <dbReference type="ARBA" id="ARBA00023136"/>
    </source>
</evidence>
<dbReference type="Proteomes" id="UP000256328">
    <property type="component" value="Unassembled WGS sequence"/>
</dbReference>
<feature type="transmembrane region" description="Helical" evidence="5">
    <location>
        <begin position="107"/>
        <end position="127"/>
    </location>
</feature>
<dbReference type="GO" id="GO:0016020">
    <property type="term" value="C:membrane"/>
    <property type="evidence" value="ECO:0007669"/>
    <property type="project" value="UniProtKB-SubCell"/>
</dbReference>
<evidence type="ECO:0000256" key="1">
    <source>
        <dbReference type="ARBA" id="ARBA00004141"/>
    </source>
</evidence>
<keyword evidence="4 5" id="KW-0472">Membrane</keyword>
<accession>A0A3D8SMF7</accession>
<feature type="transmembrane region" description="Helical" evidence="5">
    <location>
        <begin position="213"/>
        <end position="230"/>
    </location>
</feature>
<evidence type="ECO:0000256" key="2">
    <source>
        <dbReference type="ARBA" id="ARBA00022692"/>
    </source>
</evidence>
<dbReference type="PANTHER" id="PTHR31465:SF15">
    <property type="entry name" value="LIPID TRANSPORTER ATNI-RELATED"/>
    <property type="match status" value="1"/>
</dbReference>
<keyword evidence="2 5" id="KW-0812">Transmembrane</keyword>
<keyword evidence="8" id="KW-1185">Reference proteome</keyword>
<dbReference type="InterPro" id="IPR007568">
    <property type="entry name" value="RTA1"/>
</dbReference>
<dbReference type="PANTHER" id="PTHR31465">
    <property type="entry name" value="PROTEIN RTA1-RELATED"/>
    <property type="match status" value="1"/>
</dbReference>
<feature type="signal peptide" evidence="6">
    <location>
        <begin position="1"/>
        <end position="18"/>
    </location>
</feature>
<reference evidence="7 8" key="1">
    <citation type="journal article" date="2018" name="IMA Fungus">
        <title>IMA Genome-F 9: Draft genome sequence of Annulohypoxylon stygium, Aspergillus mulundensis, Berkeleyomyces basicola (syn. Thielaviopsis basicola), Ceratocystis smalleyi, two Cercospora beticola strains, Coleophoma cylindrospora, Fusarium fracticaudum, Phialophora cf. hyalina, and Morchella septimelata.</title>
        <authorList>
            <person name="Wingfield B.D."/>
            <person name="Bills G.F."/>
            <person name="Dong Y."/>
            <person name="Huang W."/>
            <person name="Nel W.J."/>
            <person name="Swalarsk-Parry B.S."/>
            <person name="Vaghefi N."/>
            <person name="Wilken P.M."/>
            <person name="An Z."/>
            <person name="de Beer Z.W."/>
            <person name="De Vos L."/>
            <person name="Chen L."/>
            <person name="Duong T.A."/>
            <person name="Gao Y."/>
            <person name="Hammerbacher A."/>
            <person name="Kikkert J.R."/>
            <person name="Li Y."/>
            <person name="Li H."/>
            <person name="Li K."/>
            <person name="Li Q."/>
            <person name="Liu X."/>
            <person name="Ma X."/>
            <person name="Naidoo K."/>
            <person name="Pethybridge S.J."/>
            <person name="Sun J."/>
            <person name="Steenkamp E.T."/>
            <person name="van der Nest M.A."/>
            <person name="van Wyk S."/>
            <person name="Wingfield M.J."/>
            <person name="Xiong C."/>
            <person name="Yue Q."/>
            <person name="Zhang X."/>
        </authorList>
    </citation>
    <scope>NUCLEOTIDE SEQUENCE [LARGE SCALE GENOMIC DNA]</scope>
    <source>
        <strain evidence="7 8">BP5796</strain>
    </source>
</reference>